<dbReference type="PANTHER" id="PTHR22901:SF0">
    <property type="entry name" value="SIALATE O-ACETYLESTERASE"/>
    <property type="match status" value="1"/>
</dbReference>
<name>A0ABV5FD07_9FLAO</name>
<protein>
    <submittedName>
        <fullName evidence="3">Sialate O-acetylesterase</fullName>
    </submittedName>
</protein>
<dbReference type="InterPro" id="IPR005181">
    <property type="entry name" value="SASA"/>
</dbReference>
<dbReference type="Pfam" id="PF03629">
    <property type="entry name" value="SASA"/>
    <property type="match status" value="1"/>
</dbReference>
<evidence type="ECO:0000259" key="2">
    <source>
        <dbReference type="Pfam" id="PF03629"/>
    </source>
</evidence>
<dbReference type="Proteomes" id="UP001589585">
    <property type="component" value="Unassembled WGS sequence"/>
</dbReference>
<comment type="caution">
    <text evidence="3">The sequence shown here is derived from an EMBL/GenBank/DDBJ whole genome shotgun (WGS) entry which is preliminary data.</text>
</comment>
<accession>A0ABV5FD07</accession>
<sequence length="549" mass="62057">MMNSIKVKFSYIVFFVLIFNTAFAFEIELPSIFSNGMVLQQGQKVPVWGTTKAHAVVEVFFAEQKKKIKADAQGNWRVDLDALKASSKSRALTITAQYNNEVTTLKLVDVLVGEVWLCSGQSNMYRPFRMLIGEAVEPKYEPIADYLRNEAATANDPLFRQFKVGQDFSVFEEKTKGRGAWSKAIPGQVNEFSGTAYFFGRELRRKLNVPVAVLSCNLGATKIEPWMPLSAYQSNERLEVIYNKELAIYSTQLATWEDAKVNATYQQTLTAWEAEVKQSELEGSRTPIKPRKPVHPSRDRQIPTTLYNAMVHPLIPFAIKGAIWYQGESNTSNFPEDYGLKLSALIENWRTAWGQDTLYFYYCQLANYKMPNEQPVGDDDGWAVLSDQMRRVLKVPNTGMAVLNDVGEAKDIHPKNKIDVGKRLSLWALNQAYGKKLVFSGPLYQNSEIKGFKIVVAFNHVGSGLMVGEKHLMNPAVPIDAPLKGFQICGKEGQWKWAKAKIISKNKIEVWHDDIQNPIEVRYAWSSNPEGANLYNKEGLPASLFKTQH</sequence>
<dbReference type="PANTHER" id="PTHR22901">
    <property type="entry name" value="SIALATE O-ACETYLESTERASE"/>
    <property type="match status" value="1"/>
</dbReference>
<dbReference type="EMBL" id="JBHMFC010000074">
    <property type="protein sequence ID" value="MFB9057313.1"/>
    <property type="molecule type" value="Genomic_DNA"/>
</dbReference>
<dbReference type="SUPFAM" id="SSF52266">
    <property type="entry name" value="SGNH hydrolase"/>
    <property type="match status" value="1"/>
</dbReference>
<keyword evidence="4" id="KW-1185">Reference proteome</keyword>
<dbReference type="Gene3D" id="3.40.50.1110">
    <property type="entry name" value="SGNH hydrolase"/>
    <property type="match status" value="1"/>
</dbReference>
<proteinExistence type="predicted"/>
<organism evidence="3 4">
    <name type="scientific">Mariniflexile ostreae</name>
    <dbReference type="NCBI Taxonomy" id="1520892"/>
    <lineage>
        <taxon>Bacteria</taxon>
        <taxon>Pseudomonadati</taxon>
        <taxon>Bacteroidota</taxon>
        <taxon>Flavobacteriia</taxon>
        <taxon>Flavobacteriales</taxon>
        <taxon>Flavobacteriaceae</taxon>
        <taxon>Mariniflexile</taxon>
    </lineage>
</organism>
<dbReference type="RefSeq" id="WP_379861538.1">
    <property type="nucleotide sequence ID" value="NZ_JBHMFC010000074.1"/>
</dbReference>
<gene>
    <name evidence="3" type="ORF">ACFFU9_11245</name>
</gene>
<dbReference type="InterPro" id="IPR036514">
    <property type="entry name" value="SGNH_hydro_sf"/>
</dbReference>
<keyword evidence="1" id="KW-0378">Hydrolase</keyword>
<reference evidence="3 4" key="1">
    <citation type="submission" date="2024-09" db="EMBL/GenBank/DDBJ databases">
        <authorList>
            <person name="Sun Q."/>
            <person name="Mori K."/>
        </authorList>
    </citation>
    <scope>NUCLEOTIDE SEQUENCE [LARGE SCALE GENOMIC DNA]</scope>
    <source>
        <strain evidence="3 4">CECT 8622</strain>
    </source>
</reference>
<dbReference type="InterPro" id="IPR039329">
    <property type="entry name" value="SIAE"/>
</dbReference>
<evidence type="ECO:0000313" key="4">
    <source>
        <dbReference type="Proteomes" id="UP001589585"/>
    </source>
</evidence>
<evidence type="ECO:0000256" key="1">
    <source>
        <dbReference type="ARBA" id="ARBA00022801"/>
    </source>
</evidence>
<feature type="domain" description="Sialate O-acetylesterase" evidence="2">
    <location>
        <begin position="305"/>
        <end position="407"/>
    </location>
</feature>
<evidence type="ECO:0000313" key="3">
    <source>
        <dbReference type="EMBL" id="MFB9057313.1"/>
    </source>
</evidence>